<feature type="transmembrane region" description="Helical" evidence="2">
    <location>
        <begin position="24"/>
        <end position="45"/>
    </location>
</feature>
<dbReference type="RefSeq" id="WP_057002999.1">
    <property type="nucleotide sequence ID" value="NZ_AZGA01000088.1"/>
</dbReference>
<dbReference type="GO" id="GO:0015293">
    <property type="term" value="F:symporter activity"/>
    <property type="evidence" value="ECO:0007669"/>
    <property type="project" value="InterPro"/>
</dbReference>
<evidence type="ECO:0008006" key="5">
    <source>
        <dbReference type="Google" id="ProtNLM"/>
    </source>
</evidence>
<dbReference type="PANTHER" id="PTHR11328:SF24">
    <property type="entry name" value="MAJOR FACILITATOR SUPERFAMILY (MFS) PROFILE DOMAIN-CONTAINING PROTEIN"/>
    <property type="match status" value="1"/>
</dbReference>
<evidence type="ECO:0000256" key="1">
    <source>
        <dbReference type="ARBA" id="ARBA00022597"/>
    </source>
</evidence>
<dbReference type="InterPro" id="IPR036259">
    <property type="entry name" value="MFS_trans_sf"/>
</dbReference>
<feature type="transmembrane region" description="Helical" evidence="2">
    <location>
        <begin position="120"/>
        <end position="137"/>
    </location>
</feature>
<dbReference type="GO" id="GO:0008643">
    <property type="term" value="P:carbohydrate transport"/>
    <property type="evidence" value="ECO:0007669"/>
    <property type="project" value="InterPro"/>
</dbReference>
<dbReference type="PANTHER" id="PTHR11328">
    <property type="entry name" value="MAJOR FACILITATOR SUPERFAMILY DOMAIN-CONTAINING PROTEIN"/>
    <property type="match status" value="1"/>
</dbReference>
<feature type="transmembrane region" description="Helical" evidence="2">
    <location>
        <begin position="264"/>
        <end position="291"/>
    </location>
</feature>
<evidence type="ECO:0000313" key="4">
    <source>
        <dbReference type="Proteomes" id="UP000051236"/>
    </source>
</evidence>
<reference evidence="3 4" key="1">
    <citation type="journal article" date="2015" name="Genome Announc.">
        <title>Expanding the biotechnology potential of lactobacilli through comparative genomics of 213 strains and associated genera.</title>
        <authorList>
            <person name="Sun Z."/>
            <person name="Harris H.M."/>
            <person name="McCann A."/>
            <person name="Guo C."/>
            <person name="Argimon S."/>
            <person name="Zhang W."/>
            <person name="Yang X."/>
            <person name="Jeffery I.B."/>
            <person name="Cooney J.C."/>
            <person name="Kagawa T.F."/>
            <person name="Liu W."/>
            <person name="Song Y."/>
            <person name="Salvetti E."/>
            <person name="Wrobel A."/>
            <person name="Rasinkangas P."/>
            <person name="Parkhill J."/>
            <person name="Rea M.C."/>
            <person name="O'Sullivan O."/>
            <person name="Ritari J."/>
            <person name="Douillard F.P."/>
            <person name="Paul Ross R."/>
            <person name="Yang R."/>
            <person name="Briner A.E."/>
            <person name="Felis G.E."/>
            <person name="de Vos W.M."/>
            <person name="Barrangou R."/>
            <person name="Klaenhammer T.R."/>
            <person name="Caufield P.W."/>
            <person name="Cui Y."/>
            <person name="Zhang H."/>
            <person name="O'Toole P.W."/>
        </authorList>
    </citation>
    <scope>NUCLEOTIDE SEQUENCE [LARGE SCALE GENOMIC DNA]</scope>
    <source>
        <strain evidence="3 4">DSM 18527</strain>
    </source>
</reference>
<feature type="transmembrane region" description="Helical" evidence="2">
    <location>
        <begin position="158"/>
        <end position="181"/>
    </location>
</feature>
<feature type="transmembrane region" description="Helical" evidence="2">
    <location>
        <begin position="187"/>
        <end position="209"/>
    </location>
</feature>
<keyword evidence="2" id="KW-1133">Transmembrane helix</keyword>
<keyword evidence="4" id="KW-1185">Reference proteome</keyword>
<feature type="transmembrane region" description="Helical" evidence="2">
    <location>
        <begin position="303"/>
        <end position="320"/>
    </location>
</feature>
<protein>
    <recommendedName>
        <fullName evidence="5">Na+ xyloside symporter related transporter</fullName>
    </recommendedName>
</protein>
<proteinExistence type="predicted"/>
<organism evidence="3 4">
    <name type="scientific">Agrilactobacillus composti DSM 18527 = JCM 14202</name>
    <dbReference type="NCBI Taxonomy" id="1423734"/>
    <lineage>
        <taxon>Bacteria</taxon>
        <taxon>Bacillati</taxon>
        <taxon>Bacillota</taxon>
        <taxon>Bacilli</taxon>
        <taxon>Lactobacillales</taxon>
        <taxon>Lactobacillaceae</taxon>
        <taxon>Agrilactobacillus</taxon>
    </lineage>
</organism>
<evidence type="ECO:0000256" key="2">
    <source>
        <dbReference type="SAM" id="Phobius"/>
    </source>
</evidence>
<dbReference type="STRING" id="1423734.FC83_GL001617"/>
<dbReference type="AlphaFoldDB" id="A0A0R1XTP1"/>
<dbReference type="Pfam" id="PF13347">
    <property type="entry name" value="MFS_2"/>
    <property type="match status" value="1"/>
</dbReference>
<dbReference type="Proteomes" id="UP000051236">
    <property type="component" value="Unassembled WGS sequence"/>
</dbReference>
<keyword evidence="2" id="KW-0812">Transmembrane</keyword>
<accession>A0A0R1XTP1</accession>
<gene>
    <name evidence="3" type="ORF">FC83_GL001617</name>
</gene>
<dbReference type="Gene3D" id="1.20.1250.20">
    <property type="entry name" value="MFS general substrate transporter like domains"/>
    <property type="match status" value="1"/>
</dbReference>
<feature type="transmembrane region" description="Helical" evidence="2">
    <location>
        <begin position="423"/>
        <end position="445"/>
    </location>
</feature>
<dbReference type="PATRIC" id="fig|1423734.3.peg.1637"/>
<comment type="caution">
    <text evidence="3">The sequence shown here is derived from an EMBL/GenBank/DDBJ whole genome shotgun (WGS) entry which is preliminary data.</text>
</comment>
<dbReference type="EMBL" id="AZGA01000088">
    <property type="protein sequence ID" value="KRM30486.1"/>
    <property type="molecule type" value="Genomic_DNA"/>
</dbReference>
<dbReference type="GO" id="GO:0005886">
    <property type="term" value="C:plasma membrane"/>
    <property type="evidence" value="ECO:0007669"/>
    <property type="project" value="TreeGrafter"/>
</dbReference>
<dbReference type="eggNOG" id="COG2211">
    <property type="taxonomic scope" value="Bacteria"/>
</dbReference>
<dbReference type="InterPro" id="IPR039672">
    <property type="entry name" value="MFS_2"/>
</dbReference>
<keyword evidence="1" id="KW-0813">Transport</keyword>
<dbReference type="SUPFAM" id="SSF103473">
    <property type="entry name" value="MFS general substrate transporter"/>
    <property type="match status" value="1"/>
</dbReference>
<name>A0A0R1XTP1_9LACO</name>
<feature type="transmembrane region" description="Helical" evidence="2">
    <location>
        <begin position="326"/>
        <end position="350"/>
    </location>
</feature>
<evidence type="ECO:0000313" key="3">
    <source>
        <dbReference type="EMBL" id="KRM30486.1"/>
    </source>
</evidence>
<keyword evidence="2" id="KW-0472">Membrane</keyword>
<sequence>MTDKVTKPQAPLPTMTTRGERLNYWFYFLGQSMSYTMLGGFLTTYMMMVGVDLDKIALAMVAVKLWDSVNDTIFGIIFDKVKFKSGNKSMPWIRMTLGLIPLTTLFIYLIPSGLNTGTKLAWFIVAYLLLDAAYTLSDIPIYNLATALTTNLVERNSILSIARIYALAGAFITSMLTTFLVSERVGLSFGLTAIIVVIFVILAMLPIALKGHERIKVQSSEESYTVSRMFKYLRDNKYLFLYYSGYILSGIFMTNAAIDLFVSYYLFGSALFSTFMLVMSALPMVVISLLIQKILNKIDKFKLFYWSNVLFVLFGLAVWLGGYQKVWLYVTLVVLRSIPQGFMFTLNLTFTPDIVEYGRFKTGVDARGVAFAFQSFAAKLTSLAQPLGLFILGLFGWITIKANSFAALKALHITQTPQALQGLWFTATLIPVIGVLLALIPYSFYKLNDHDVQIMARFNANEITLAEAKETLSRSY</sequence>
<keyword evidence="1" id="KW-0762">Sugar transport</keyword>
<feature type="transmembrane region" description="Helical" evidence="2">
    <location>
        <begin position="238"/>
        <end position="258"/>
    </location>
</feature>
<feature type="transmembrane region" description="Helical" evidence="2">
    <location>
        <begin position="389"/>
        <end position="411"/>
    </location>
</feature>
<feature type="transmembrane region" description="Helical" evidence="2">
    <location>
        <begin position="92"/>
        <end position="114"/>
    </location>
</feature>